<evidence type="ECO:0000313" key="2">
    <source>
        <dbReference type="Proteomes" id="UP000499080"/>
    </source>
</evidence>
<name>A0A4Y2D0W9_ARAVE</name>
<dbReference type="AlphaFoldDB" id="A0A4Y2D0W9"/>
<evidence type="ECO:0000313" key="1">
    <source>
        <dbReference type="EMBL" id="GBM09747.1"/>
    </source>
</evidence>
<reference evidence="1 2" key="1">
    <citation type="journal article" date="2019" name="Sci. Rep.">
        <title>Orb-weaving spider Araneus ventricosus genome elucidates the spidroin gene catalogue.</title>
        <authorList>
            <person name="Kono N."/>
            <person name="Nakamura H."/>
            <person name="Ohtoshi R."/>
            <person name="Moran D.A.P."/>
            <person name="Shinohara A."/>
            <person name="Yoshida Y."/>
            <person name="Fujiwara M."/>
            <person name="Mori M."/>
            <person name="Tomita M."/>
            <person name="Arakawa K."/>
        </authorList>
    </citation>
    <scope>NUCLEOTIDE SEQUENCE [LARGE SCALE GENOMIC DNA]</scope>
</reference>
<comment type="caution">
    <text evidence="1">The sequence shown here is derived from an EMBL/GenBank/DDBJ whole genome shotgun (WGS) entry which is preliminary data.</text>
</comment>
<protein>
    <submittedName>
        <fullName evidence="1">Uncharacterized protein</fullName>
    </submittedName>
</protein>
<gene>
    <name evidence="1" type="ORF">AVEN_122340_1</name>
</gene>
<sequence>TPSWWVEESRSDSLDDTFCISDVIFVADQTSSRWYAVKGDKRESRLSRRHSIGAQHCEVHITLP</sequence>
<feature type="non-terminal residue" evidence="1">
    <location>
        <position position="1"/>
    </location>
</feature>
<keyword evidence="2" id="KW-1185">Reference proteome</keyword>
<accession>A0A4Y2D0W9</accession>
<organism evidence="1 2">
    <name type="scientific">Araneus ventricosus</name>
    <name type="common">Orbweaver spider</name>
    <name type="synonym">Epeira ventricosa</name>
    <dbReference type="NCBI Taxonomy" id="182803"/>
    <lineage>
        <taxon>Eukaryota</taxon>
        <taxon>Metazoa</taxon>
        <taxon>Ecdysozoa</taxon>
        <taxon>Arthropoda</taxon>
        <taxon>Chelicerata</taxon>
        <taxon>Arachnida</taxon>
        <taxon>Araneae</taxon>
        <taxon>Araneomorphae</taxon>
        <taxon>Entelegynae</taxon>
        <taxon>Araneoidea</taxon>
        <taxon>Araneidae</taxon>
        <taxon>Araneus</taxon>
    </lineage>
</organism>
<dbReference type="Proteomes" id="UP000499080">
    <property type="component" value="Unassembled WGS sequence"/>
</dbReference>
<proteinExistence type="predicted"/>
<dbReference type="EMBL" id="BGPR01088067">
    <property type="protein sequence ID" value="GBM09747.1"/>
    <property type="molecule type" value="Genomic_DNA"/>
</dbReference>